<organism evidence="2 3">
    <name type="scientific">Austropuccinia psidii MF-1</name>
    <dbReference type="NCBI Taxonomy" id="1389203"/>
    <lineage>
        <taxon>Eukaryota</taxon>
        <taxon>Fungi</taxon>
        <taxon>Dikarya</taxon>
        <taxon>Basidiomycota</taxon>
        <taxon>Pucciniomycotina</taxon>
        <taxon>Pucciniomycetes</taxon>
        <taxon>Pucciniales</taxon>
        <taxon>Sphaerophragmiaceae</taxon>
        <taxon>Austropuccinia</taxon>
    </lineage>
</organism>
<dbReference type="Proteomes" id="UP000765509">
    <property type="component" value="Unassembled WGS sequence"/>
</dbReference>
<protein>
    <submittedName>
        <fullName evidence="2">Uncharacterized protein</fullName>
    </submittedName>
</protein>
<feature type="region of interest" description="Disordered" evidence="1">
    <location>
        <begin position="120"/>
        <end position="162"/>
    </location>
</feature>
<name>A0A9Q3L204_9BASI</name>
<keyword evidence="3" id="KW-1185">Reference proteome</keyword>
<evidence type="ECO:0000313" key="2">
    <source>
        <dbReference type="EMBL" id="MBW0591758.1"/>
    </source>
</evidence>
<accession>A0A9Q3L204</accession>
<sequence length="181" mass="20222">HRSDYGRSQSFKAGQASGDDLPINKSCHSGADTTILPSNRVETATKSLSEHIQSQPECLQQCIAAQRVPDPCRSGEKLHEFLPDCEKVPGPSQQLQATQWIAYIYGKKNVMLLTAEWKKNNPPPPKQIPKKAPVGSNGISNVKKQRKAQNKGKGKAPGRATESQKFIRIPWRMYFIWPEQC</sequence>
<comment type="caution">
    <text evidence="2">The sequence shown here is derived from an EMBL/GenBank/DDBJ whole genome shotgun (WGS) entry which is preliminary data.</text>
</comment>
<proteinExistence type="predicted"/>
<feature type="non-terminal residue" evidence="2">
    <location>
        <position position="1"/>
    </location>
</feature>
<feature type="region of interest" description="Disordered" evidence="1">
    <location>
        <begin position="1"/>
        <end position="38"/>
    </location>
</feature>
<gene>
    <name evidence="2" type="ORF">O181_131473</name>
</gene>
<dbReference type="AlphaFoldDB" id="A0A9Q3L204"/>
<reference evidence="2" key="1">
    <citation type="submission" date="2021-03" db="EMBL/GenBank/DDBJ databases">
        <title>Draft genome sequence of rust myrtle Austropuccinia psidii MF-1, a brazilian biotype.</title>
        <authorList>
            <person name="Quecine M.C."/>
            <person name="Pachon D.M.R."/>
            <person name="Bonatelli M.L."/>
            <person name="Correr F.H."/>
            <person name="Franceschini L.M."/>
            <person name="Leite T.F."/>
            <person name="Margarido G.R.A."/>
            <person name="Almeida C.A."/>
            <person name="Ferrarezi J.A."/>
            <person name="Labate C.A."/>
        </authorList>
    </citation>
    <scope>NUCLEOTIDE SEQUENCE</scope>
    <source>
        <strain evidence="2">MF-1</strain>
    </source>
</reference>
<feature type="compositionally biased region" description="Basic residues" evidence="1">
    <location>
        <begin position="143"/>
        <end position="156"/>
    </location>
</feature>
<evidence type="ECO:0000256" key="1">
    <source>
        <dbReference type="SAM" id="MobiDB-lite"/>
    </source>
</evidence>
<evidence type="ECO:0000313" key="3">
    <source>
        <dbReference type="Proteomes" id="UP000765509"/>
    </source>
</evidence>
<feature type="compositionally biased region" description="Polar residues" evidence="1">
    <location>
        <begin position="1"/>
        <end position="12"/>
    </location>
</feature>
<dbReference type="EMBL" id="AVOT02144770">
    <property type="protein sequence ID" value="MBW0591758.1"/>
    <property type="molecule type" value="Genomic_DNA"/>
</dbReference>